<feature type="region of interest" description="Disordered" evidence="1">
    <location>
        <begin position="367"/>
        <end position="471"/>
    </location>
</feature>
<proteinExistence type="predicted"/>
<organism evidence="3 4">
    <name type="scientific">Armadillidium nasatum</name>
    <dbReference type="NCBI Taxonomy" id="96803"/>
    <lineage>
        <taxon>Eukaryota</taxon>
        <taxon>Metazoa</taxon>
        <taxon>Ecdysozoa</taxon>
        <taxon>Arthropoda</taxon>
        <taxon>Crustacea</taxon>
        <taxon>Multicrustacea</taxon>
        <taxon>Malacostraca</taxon>
        <taxon>Eumalacostraca</taxon>
        <taxon>Peracarida</taxon>
        <taxon>Isopoda</taxon>
        <taxon>Oniscidea</taxon>
        <taxon>Crinocheta</taxon>
        <taxon>Armadillidiidae</taxon>
        <taxon>Armadillidium</taxon>
    </lineage>
</organism>
<name>A0A5N5SK06_9CRUS</name>
<gene>
    <name evidence="3" type="ORF">Anas_10760</name>
</gene>
<keyword evidence="2" id="KW-1133">Transmembrane helix</keyword>
<evidence type="ECO:0000256" key="2">
    <source>
        <dbReference type="SAM" id="Phobius"/>
    </source>
</evidence>
<feature type="region of interest" description="Disordered" evidence="1">
    <location>
        <begin position="18"/>
        <end position="93"/>
    </location>
</feature>
<accession>A0A5N5SK06</accession>
<evidence type="ECO:0000313" key="4">
    <source>
        <dbReference type="Proteomes" id="UP000326759"/>
    </source>
</evidence>
<dbReference type="Proteomes" id="UP000326759">
    <property type="component" value="Unassembled WGS sequence"/>
</dbReference>
<reference evidence="3 4" key="1">
    <citation type="journal article" date="2019" name="PLoS Biol.">
        <title>Sex chromosomes control vertical transmission of feminizing Wolbachia symbionts in an isopod.</title>
        <authorList>
            <person name="Becking T."/>
            <person name="Chebbi M.A."/>
            <person name="Giraud I."/>
            <person name="Moumen B."/>
            <person name="Laverre T."/>
            <person name="Caubet Y."/>
            <person name="Peccoud J."/>
            <person name="Gilbert C."/>
            <person name="Cordaux R."/>
        </authorList>
    </citation>
    <scope>NUCLEOTIDE SEQUENCE [LARGE SCALE GENOMIC DNA]</scope>
    <source>
        <strain evidence="3">ANa2</strain>
        <tissue evidence="3">Whole body excluding digestive tract and cuticle</tissue>
    </source>
</reference>
<dbReference type="EMBL" id="SEYY01024689">
    <property type="protein sequence ID" value="KAB7493949.1"/>
    <property type="molecule type" value="Genomic_DNA"/>
</dbReference>
<keyword evidence="4" id="KW-1185">Reference proteome</keyword>
<feature type="compositionally biased region" description="Low complexity" evidence="1">
    <location>
        <begin position="393"/>
        <end position="412"/>
    </location>
</feature>
<dbReference type="AlphaFoldDB" id="A0A5N5SK06"/>
<keyword evidence="2" id="KW-0812">Transmembrane</keyword>
<sequence length="471" mass="52908">MEIEHKVDVLEKHFRGYLKSSVAKDSPGKVKNDSQKSSPKGKTSKIKPDKGFDVQSVLEEVASNEYRHRKFRNSSSTSEHSSPPKSLKRISTNDRKYVKPVHSFLLHESSASPYKISERASGSQNLCTLHSKKSYKSDTQNSLTNGVVLDALNLEASYNSSPSLSKEYATIRKDTKTINLNPKLKDSHTQTSEKSSVTKANGVLFHARPSASEVSLYSIINRDKYTKRKKCDKFFCSLPSGLLFAGYGLLIVIGIVVAVALSQRERRISLKSNLPSRPPLNFAGASLSHAGDSRAAVRSTPQIRANTVARKRIRPVQRVAPQENVIPVPNFVQSPQRPVPAPQPGIPLQNFREDDIDYFETIGVNDHDFLLPNPNEVQRPQAPFQPPQPPRQQIPQQNFPQQNFPQQSFHQQEAFKPVEIQPQFRPQARAPAQGSFNHCKAKSKTSSKLQPLEDQQRLTNLHQQEDRKSRK</sequence>
<feature type="transmembrane region" description="Helical" evidence="2">
    <location>
        <begin position="241"/>
        <end position="261"/>
    </location>
</feature>
<keyword evidence="2" id="KW-0472">Membrane</keyword>
<protein>
    <submittedName>
        <fullName evidence="3">Uncharacterized protein</fullName>
    </submittedName>
</protein>
<feature type="compositionally biased region" description="Low complexity" evidence="1">
    <location>
        <begin position="74"/>
        <end position="85"/>
    </location>
</feature>
<evidence type="ECO:0000313" key="3">
    <source>
        <dbReference type="EMBL" id="KAB7493949.1"/>
    </source>
</evidence>
<evidence type="ECO:0000256" key="1">
    <source>
        <dbReference type="SAM" id="MobiDB-lite"/>
    </source>
</evidence>
<feature type="compositionally biased region" description="Pro residues" evidence="1">
    <location>
        <begin position="383"/>
        <end position="392"/>
    </location>
</feature>
<comment type="caution">
    <text evidence="3">The sequence shown here is derived from an EMBL/GenBank/DDBJ whole genome shotgun (WGS) entry which is preliminary data.</text>
</comment>